<keyword evidence="3" id="KW-1185">Reference proteome</keyword>
<dbReference type="Proteomes" id="UP001302812">
    <property type="component" value="Unassembled WGS sequence"/>
</dbReference>
<protein>
    <submittedName>
        <fullName evidence="2">Uncharacterized protein</fullName>
    </submittedName>
</protein>
<feature type="region of interest" description="Disordered" evidence="1">
    <location>
        <begin position="125"/>
        <end position="215"/>
    </location>
</feature>
<reference evidence="2" key="2">
    <citation type="submission" date="2023-05" db="EMBL/GenBank/DDBJ databases">
        <authorList>
            <consortium name="Lawrence Berkeley National Laboratory"/>
            <person name="Steindorff A."/>
            <person name="Hensen N."/>
            <person name="Bonometti L."/>
            <person name="Westerberg I."/>
            <person name="Brannstrom I.O."/>
            <person name="Guillou S."/>
            <person name="Cros-Aarteil S."/>
            <person name="Calhoun S."/>
            <person name="Haridas S."/>
            <person name="Kuo A."/>
            <person name="Mondo S."/>
            <person name="Pangilinan J."/>
            <person name="Riley R."/>
            <person name="Labutti K."/>
            <person name="Andreopoulos B."/>
            <person name="Lipzen A."/>
            <person name="Chen C."/>
            <person name="Yanf M."/>
            <person name="Daum C."/>
            <person name="Ng V."/>
            <person name="Clum A."/>
            <person name="Ohm R."/>
            <person name="Martin F."/>
            <person name="Silar P."/>
            <person name="Natvig D."/>
            <person name="Lalanne C."/>
            <person name="Gautier V."/>
            <person name="Ament-Velasquez S.L."/>
            <person name="Kruys A."/>
            <person name="Hutchinson M.I."/>
            <person name="Powell A.J."/>
            <person name="Barry K."/>
            <person name="Miller A.N."/>
            <person name="Grigoriev I.V."/>
            <person name="Debuchy R."/>
            <person name="Gladieux P."/>
            <person name="Thoren M.H."/>
            <person name="Johannesson H."/>
        </authorList>
    </citation>
    <scope>NUCLEOTIDE SEQUENCE</scope>
    <source>
        <strain evidence="2">CBS 508.74</strain>
    </source>
</reference>
<evidence type="ECO:0000313" key="3">
    <source>
        <dbReference type="Proteomes" id="UP001302812"/>
    </source>
</evidence>
<dbReference type="RefSeq" id="XP_064670591.1">
    <property type="nucleotide sequence ID" value="XM_064810396.1"/>
</dbReference>
<organism evidence="2 3">
    <name type="scientific">Canariomyces notabilis</name>
    <dbReference type="NCBI Taxonomy" id="2074819"/>
    <lineage>
        <taxon>Eukaryota</taxon>
        <taxon>Fungi</taxon>
        <taxon>Dikarya</taxon>
        <taxon>Ascomycota</taxon>
        <taxon>Pezizomycotina</taxon>
        <taxon>Sordariomycetes</taxon>
        <taxon>Sordariomycetidae</taxon>
        <taxon>Sordariales</taxon>
        <taxon>Chaetomiaceae</taxon>
        <taxon>Canariomyces</taxon>
    </lineage>
</organism>
<evidence type="ECO:0000256" key="1">
    <source>
        <dbReference type="SAM" id="MobiDB-lite"/>
    </source>
</evidence>
<dbReference type="GeneID" id="89934521"/>
<accession>A0AAN6TEM8</accession>
<gene>
    <name evidence="2" type="ORF">N656DRAFT_638383</name>
</gene>
<comment type="caution">
    <text evidence="2">The sequence shown here is derived from an EMBL/GenBank/DDBJ whole genome shotgun (WGS) entry which is preliminary data.</text>
</comment>
<evidence type="ECO:0000313" key="2">
    <source>
        <dbReference type="EMBL" id="KAK4113021.1"/>
    </source>
</evidence>
<feature type="compositionally biased region" description="Basic residues" evidence="1">
    <location>
        <begin position="204"/>
        <end position="213"/>
    </location>
</feature>
<proteinExistence type="predicted"/>
<feature type="compositionally biased region" description="Basic and acidic residues" evidence="1">
    <location>
        <begin position="192"/>
        <end position="203"/>
    </location>
</feature>
<reference evidence="2" key="1">
    <citation type="journal article" date="2023" name="Mol. Phylogenet. Evol.">
        <title>Genome-scale phylogeny and comparative genomics of the fungal order Sordariales.</title>
        <authorList>
            <person name="Hensen N."/>
            <person name="Bonometti L."/>
            <person name="Westerberg I."/>
            <person name="Brannstrom I.O."/>
            <person name="Guillou S."/>
            <person name="Cros-Aarteil S."/>
            <person name="Calhoun S."/>
            <person name="Haridas S."/>
            <person name="Kuo A."/>
            <person name="Mondo S."/>
            <person name="Pangilinan J."/>
            <person name="Riley R."/>
            <person name="LaButti K."/>
            <person name="Andreopoulos B."/>
            <person name="Lipzen A."/>
            <person name="Chen C."/>
            <person name="Yan M."/>
            <person name="Daum C."/>
            <person name="Ng V."/>
            <person name="Clum A."/>
            <person name="Steindorff A."/>
            <person name="Ohm R.A."/>
            <person name="Martin F."/>
            <person name="Silar P."/>
            <person name="Natvig D.O."/>
            <person name="Lalanne C."/>
            <person name="Gautier V."/>
            <person name="Ament-Velasquez S.L."/>
            <person name="Kruys A."/>
            <person name="Hutchinson M.I."/>
            <person name="Powell A.J."/>
            <person name="Barry K."/>
            <person name="Miller A.N."/>
            <person name="Grigoriev I.V."/>
            <person name="Debuchy R."/>
            <person name="Gladieux P."/>
            <person name="Hiltunen Thoren M."/>
            <person name="Johannesson H."/>
        </authorList>
    </citation>
    <scope>NUCLEOTIDE SEQUENCE</scope>
    <source>
        <strain evidence="2">CBS 508.74</strain>
    </source>
</reference>
<name>A0AAN6TEM8_9PEZI</name>
<sequence>MMDGFIGELDTAMKGGSMLIEELVTAMKGGWNFSQPDPSSWVHDVDSTTADVENTSTKRAGEDTYRDLPVILRQDEEGGPLSSEAASTSPSLLASTPEPFTIIKQVGVANIQLRLTLSPNTTLRLQQRAEDDDQCTSSDSSSEETNDADYDAQDPAGGHGNSQFNGASERVQEDPVKGAGQADSGASGGNGRDSHDRDNEPREQKRRKLRRAGSNRPRLACPYQVFEAATLDCFQRGPRNPHGGCEDIYRLRQHLARRHMPSRRCMRCWKSFESPNMAREHEQQSGCEDRLLPDLSA</sequence>
<dbReference type="EMBL" id="MU853340">
    <property type="protein sequence ID" value="KAK4113021.1"/>
    <property type="molecule type" value="Genomic_DNA"/>
</dbReference>
<dbReference type="AlphaFoldDB" id="A0AAN6TEM8"/>
<feature type="compositionally biased region" description="Acidic residues" evidence="1">
    <location>
        <begin position="141"/>
        <end position="152"/>
    </location>
</feature>